<dbReference type="PANTHER" id="PTHR48098:SF3">
    <property type="entry name" value="IRON(III) ENTEROBACTIN ESTERASE"/>
    <property type="match status" value="1"/>
</dbReference>
<feature type="region of interest" description="Disordered" evidence="1">
    <location>
        <begin position="127"/>
        <end position="151"/>
    </location>
</feature>
<dbReference type="SUPFAM" id="SSF53474">
    <property type="entry name" value="alpha/beta-Hydrolases"/>
    <property type="match status" value="1"/>
</dbReference>
<dbReference type="Gene3D" id="3.40.50.1820">
    <property type="entry name" value="alpha/beta hydrolase"/>
    <property type="match status" value="1"/>
</dbReference>
<dbReference type="InterPro" id="IPR029058">
    <property type="entry name" value="AB_hydrolase_fold"/>
</dbReference>
<dbReference type="AlphaFoldDB" id="A0A5C6BEC1"/>
<dbReference type="InterPro" id="IPR050583">
    <property type="entry name" value="Mycobacterial_A85_antigen"/>
</dbReference>
<evidence type="ECO:0000256" key="1">
    <source>
        <dbReference type="SAM" id="MobiDB-lite"/>
    </source>
</evidence>
<dbReference type="Pfam" id="PF00756">
    <property type="entry name" value="Esterase"/>
    <property type="match status" value="1"/>
</dbReference>
<accession>A0A5C6BEC1</accession>
<dbReference type="PANTHER" id="PTHR48098">
    <property type="entry name" value="ENTEROCHELIN ESTERASE-RELATED"/>
    <property type="match status" value="1"/>
</dbReference>
<comment type="caution">
    <text evidence="3">The sequence shown here is derived from an EMBL/GenBank/DDBJ whole genome shotgun (WGS) entry which is preliminary data.</text>
</comment>
<organism evidence="3 4">
    <name type="scientific">Allorhodopirellula heiligendammensis</name>
    <dbReference type="NCBI Taxonomy" id="2714739"/>
    <lineage>
        <taxon>Bacteria</taxon>
        <taxon>Pseudomonadati</taxon>
        <taxon>Planctomycetota</taxon>
        <taxon>Planctomycetia</taxon>
        <taxon>Pirellulales</taxon>
        <taxon>Pirellulaceae</taxon>
        <taxon>Allorhodopirellula</taxon>
    </lineage>
</organism>
<protein>
    <submittedName>
        <fullName evidence="3">Enterobactin/ferric enterobactin esterase</fullName>
    </submittedName>
</protein>
<sequence length="328" mass="36981">MWHCFTSCMVLLSLAQLASGQNPSAATPNVDAFYKLGPDSLEQEGVPQGEITGPHVIASEAYPGTQHTYWVYVPAQYDPDVATSLMIFNDGQAFMQADGSIRAQHVLDNLIFRREIPVMLGVFINPGRTPEQPEPSPSNWGDKDTNRPTEYNSLDDRYAQVIVDELLPALAADYNISEDPKQRGIGGASSGAIAAFTVAWHRPDQFHKVLSLIGSFTNIRGGHAYADIIRENDLKDIRVFFQDGRNDNRGQRRGQYDEKWDWYRQNVRLVEAMTEKDYDINYTWGIGKHSPQHGGAILPDMMRWLWRDHGTSTDPDDSVERSFHNARP</sequence>
<keyword evidence="4" id="KW-1185">Reference proteome</keyword>
<gene>
    <name evidence="3" type="ORF">Poly21_50510</name>
</gene>
<dbReference type="InterPro" id="IPR000801">
    <property type="entry name" value="Esterase-like"/>
</dbReference>
<dbReference type="EMBL" id="SJPU01000004">
    <property type="protein sequence ID" value="TWU10082.1"/>
    <property type="molecule type" value="Genomic_DNA"/>
</dbReference>
<name>A0A5C6BEC1_9BACT</name>
<dbReference type="Proteomes" id="UP000319908">
    <property type="component" value="Unassembled WGS sequence"/>
</dbReference>
<feature type="signal peptide" evidence="2">
    <location>
        <begin position="1"/>
        <end position="25"/>
    </location>
</feature>
<evidence type="ECO:0000256" key="2">
    <source>
        <dbReference type="SAM" id="SignalP"/>
    </source>
</evidence>
<keyword evidence="2" id="KW-0732">Signal</keyword>
<proteinExistence type="predicted"/>
<feature type="chain" id="PRO_5022759789" evidence="2">
    <location>
        <begin position="26"/>
        <end position="328"/>
    </location>
</feature>
<reference evidence="3 4" key="1">
    <citation type="journal article" date="2020" name="Antonie Van Leeuwenhoek">
        <title>Rhodopirellula heiligendammensis sp. nov., Rhodopirellula pilleata sp. nov., and Rhodopirellula solitaria sp. nov. isolated from natural or artificial marine surfaces in Northern Germany and California, USA, and emended description of the genus Rhodopirellula.</title>
        <authorList>
            <person name="Kallscheuer N."/>
            <person name="Wiegand S."/>
            <person name="Jogler M."/>
            <person name="Boedeker C."/>
            <person name="Peeters S.H."/>
            <person name="Rast P."/>
            <person name="Heuer A."/>
            <person name="Jetten M.S.M."/>
            <person name="Rohde M."/>
            <person name="Jogler C."/>
        </authorList>
    </citation>
    <scope>NUCLEOTIDE SEQUENCE [LARGE SCALE GENOMIC DNA]</scope>
    <source>
        <strain evidence="3 4">Poly21</strain>
    </source>
</reference>
<evidence type="ECO:0000313" key="4">
    <source>
        <dbReference type="Proteomes" id="UP000319908"/>
    </source>
</evidence>
<dbReference type="OrthoDB" id="9775130at2"/>
<evidence type="ECO:0000313" key="3">
    <source>
        <dbReference type="EMBL" id="TWU10082.1"/>
    </source>
</evidence>